<evidence type="ECO:0000256" key="4">
    <source>
        <dbReference type="ARBA" id="ARBA00022989"/>
    </source>
</evidence>
<sequence>MNSSIKSILSHERTEKPSITSTKRRPGPSDAYDNRDEKISPDHIHARELAAEYVEGSAAEKKLLRKLDYRLIPCCWILSLLGYIDRSNIGNAKTGGLQSDFNLTSTQYSIIVLLFFTTYTVFEIPSNLLLTRVRPSLYLSSLTVVWGAVAACMAATQTWQQIAGLRLALGAVEAGFAPGCAFYLSSWYRSHELARRYAVYYTATATAGAMSGLLAGVITENLEGAGGLRGWRWLFIIEGIMSSIVGLVIWFFMPDYPSKSRYLHEEERILACQRLALDGVGLAQGAHVRVGKWEAVKMTVRDWRVWTQTLLFTLVTGSQTMQYFLPTIVGTLGWEGYDGQYHTIPGYAFGVLCILAFCFFADHYRNKWIMIIIFAGIGTIFFVVTTVVTNLMTRYIFTILAFGIIWGCSPLVKTWAVQVIPYPAEKRAIAIALINSIGNASSIYGSWLWPDTDAPRYIMGFVVTTSWMGCLSLGAAICAYFVHKYPHMAADADDVVAAELRKQREEREDREKEGGREGVSI</sequence>
<evidence type="ECO:0000256" key="1">
    <source>
        <dbReference type="ARBA" id="ARBA00004141"/>
    </source>
</evidence>
<evidence type="ECO:0000313" key="9">
    <source>
        <dbReference type="EMBL" id="KAF2646049.1"/>
    </source>
</evidence>
<keyword evidence="2" id="KW-0813">Transport</keyword>
<accession>A0A6A6SE41</accession>
<feature type="transmembrane region" description="Helical" evidence="7">
    <location>
        <begin position="197"/>
        <end position="218"/>
    </location>
</feature>
<feature type="domain" description="Major facilitator superfamily (MFS) profile" evidence="8">
    <location>
        <begin position="71"/>
        <end position="487"/>
    </location>
</feature>
<feature type="transmembrane region" description="Helical" evidence="7">
    <location>
        <begin position="137"/>
        <end position="159"/>
    </location>
</feature>
<evidence type="ECO:0000256" key="5">
    <source>
        <dbReference type="ARBA" id="ARBA00023136"/>
    </source>
</evidence>
<feature type="transmembrane region" description="Helical" evidence="7">
    <location>
        <begin position="230"/>
        <end position="253"/>
    </location>
</feature>
<feature type="transmembrane region" description="Helical" evidence="7">
    <location>
        <begin position="165"/>
        <end position="185"/>
    </location>
</feature>
<dbReference type="PANTHER" id="PTHR43791:SF38">
    <property type="entry name" value="MAJOR FACILITATOR SUPERFAMILY (MFS) PROFILE DOMAIN-CONTAINING PROTEIN"/>
    <property type="match status" value="1"/>
</dbReference>
<evidence type="ECO:0000256" key="3">
    <source>
        <dbReference type="ARBA" id="ARBA00022692"/>
    </source>
</evidence>
<comment type="subcellular location">
    <subcellularLocation>
        <location evidence="1">Membrane</location>
        <topology evidence="1">Multi-pass membrane protein</topology>
    </subcellularLocation>
</comment>
<feature type="region of interest" description="Disordered" evidence="6">
    <location>
        <begin position="1"/>
        <end position="37"/>
    </location>
</feature>
<evidence type="ECO:0000259" key="8">
    <source>
        <dbReference type="PROSITE" id="PS50850"/>
    </source>
</evidence>
<dbReference type="InterPro" id="IPR020846">
    <property type="entry name" value="MFS_dom"/>
</dbReference>
<dbReference type="GO" id="GO:0016020">
    <property type="term" value="C:membrane"/>
    <property type="evidence" value="ECO:0007669"/>
    <property type="project" value="UniProtKB-SubCell"/>
</dbReference>
<gene>
    <name evidence="9" type="ORF">P280DRAFT_524694</name>
</gene>
<dbReference type="GO" id="GO:0022857">
    <property type="term" value="F:transmembrane transporter activity"/>
    <property type="evidence" value="ECO:0007669"/>
    <property type="project" value="InterPro"/>
</dbReference>
<protein>
    <submittedName>
        <fullName evidence="9">Nicotinamide mononucleotide permease</fullName>
    </submittedName>
</protein>
<dbReference type="InterPro" id="IPR011701">
    <property type="entry name" value="MFS"/>
</dbReference>
<dbReference type="FunFam" id="1.20.1250.20:FF:000394">
    <property type="entry name" value="MFS general substrate transporter"/>
    <property type="match status" value="1"/>
</dbReference>
<feature type="transmembrane region" description="Helical" evidence="7">
    <location>
        <begin position="368"/>
        <end position="389"/>
    </location>
</feature>
<dbReference type="Proteomes" id="UP000799753">
    <property type="component" value="Unassembled WGS sequence"/>
</dbReference>
<dbReference type="PANTHER" id="PTHR43791">
    <property type="entry name" value="PERMEASE-RELATED"/>
    <property type="match status" value="1"/>
</dbReference>
<feature type="transmembrane region" description="Helical" evidence="7">
    <location>
        <begin position="108"/>
        <end position="130"/>
    </location>
</feature>
<dbReference type="EMBL" id="MU006776">
    <property type="protein sequence ID" value="KAF2646049.1"/>
    <property type="molecule type" value="Genomic_DNA"/>
</dbReference>
<dbReference type="PROSITE" id="PS50850">
    <property type="entry name" value="MFS"/>
    <property type="match status" value="1"/>
</dbReference>
<keyword evidence="10" id="KW-1185">Reference proteome</keyword>
<organism evidence="9 10">
    <name type="scientific">Massarina eburnea CBS 473.64</name>
    <dbReference type="NCBI Taxonomy" id="1395130"/>
    <lineage>
        <taxon>Eukaryota</taxon>
        <taxon>Fungi</taxon>
        <taxon>Dikarya</taxon>
        <taxon>Ascomycota</taxon>
        <taxon>Pezizomycotina</taxon>
        <taxon>Dothideomycetes</taxon>
        <taxon>Pleosporomycetidae</taxon>
        <taxon>Pleosporales</taxon>
        <taxon>Massarineae</taxon>
        <taxon>Massarinaceae</taxon>
        <taxon>Massarina</taxon>
    </lineage>
</organism>
<evidence type="ECO:0000313" key="10">
    <source>
        <dbReference type="Proteomes" id="UP000799753"/>
    </source>
</evidence>
<dbReference type="SUPFAM" id="SSF103473">
    <property type="entry name" value="MFS general substrate transporter"/>
    <property type="match status" value="1"/>
</dbReference>
<feature type="transmembrane region" description="Helical" evidence="7">
    <location>
        <begin position="344"/>
        <end position="361"/>
    </location>
</feature>
<feature type="transmembrane region" description="Helical" evidence="7">
    <location>
        <begin position="305"/>
        <end position="324"/>
    </location>
</feature>
<keyword evidence="3 7" id="KW-0812">Transmembrane</keyword>
<evidence type="ECO:0000256" key="7">
    <source>
        <dbReference type="SAM" id="Phobius"/>
    </source>
</evidence>
<evidence type="ECO:0000256" key="2">
    <source>
        <dbReference type="ARBA" id="ARBA00022448"/>
    </source>
</evidence>
<dbReference type="FunFam" id="1.20.1250.20:FF:000018">
    <property type="entry name" value="MFS transporter permease"/>
    <property type="match status" value="1"/>
</dbReference>
<dbReference type="AlphaFoldDB" id="A0A6A6SE41"/>
<dbReference type="Gene3D" id="1.20.1250.20">
    <property type="entry name" value="MFS general substrate transporter like domains"/>
    <property type="match status" value="2"/>
</dbReference>
<dbReference type="Pfam" id="PF07690">
    <property type="entry name" value="MFS_1"/>
    <property type="match status" value="1"/>
</dbReference>
<keyword evidence="4 7" id="KW-1133">Transmembrane helix</keyword>
<feature type="transmembrane region" description="Helical" evidence="7">
    <location>
        <begin position="395"/>
        <end position="416"/>
    </location>
</feature>
<proteinExistence type="predicted"/>
<name>A0A6A6SE41_9PLEO</name>
<evidence type="ECO:0000256" key="6">
    <source>
        <dbReference type="SAM" id="MobiDB-lite"/>
    </source>
</evidence>
<feature type="transmembrane region" description="Helical" evidence="7">
    <location>
        <begin position="461"/>
        <end position="482"/>
    </location>
</feature>
<dbReference type="OrthoDB" id="2962993at2759"/>
<dbReference type="InterPro" id="IPR036259">
    <property type="entry name" value="MFS_trans_sf"/>
</dbReference>
<keyword evidence="5 7" id="KW-0472">Membrane</keyword>
<reference evidence="9" key="1">
    <citation type="journal article" date="2020" name="Stud. Mycol.">
        <title>101 Dothideomycetes genomes: a test case for predicting lifestyles and emergence of pathogens.</title>
        <authorList>
            <person name="Haridas S."/>
            <person name="Albert R."/>
            <person name="Binder M."/>
            <person name="Bloem J."/>
            <person name="Labutti K."/>
            <person name="Salamov A."/>
            <person name="Andreopoulos B."/>
            <person name="Baker S."/>
            <person name="Barry K."/>
            <person name="Bills G."/>
            <person name="Bluhm B."/>
            <person name="Cannon C."/>
            <person name="Castanera R."/>
            <person name="Culley D."/>
            <person name="Daum C."/>
            <person name="Ezra D."/>
            <person name="Gonzalez J."/>
            <person name="Henrissat B."/>
            <person name="Kuo A."/>
            <person name="Liang C."/>
            <person name="Lipzen A."/>
            <person name="Lutzoni F."/>
            <person name="Magnuson J."/>
            <person name="Mondo S."/>
            <person name="Nolan M."/>
            <person name="Ohm R."/>
            <person name="Pangilinan J."/>
            <person name="Park H.-J."/>
            <person name="Ramirez L."/>
            <person name="Alfaro M."/>
            <person name="Sun H."/>
            <person name="Tritt A."/>
            <person name="Yoshinaga Y."/>
            <person name="Zwiers L.-H."/>
            <person name="Turgeon B."/>
            <person name="Goodwin S."/>
            <person name="Spatafora J."/>
            <person name="Crous P."/>
            <person name="Grigoriev I."/>
        </authorList>
    </citation>
    <scope>NUCLEOTIDE SEQUENCE</scope>
    <source>
        <strain evidence="9">CBS 473.64</strain>
    </source>
</reference>
<feature type="transmembrane region" description="Helical" evidence="7">
    <location>
        <begin position="428"/>
        <end position="449"/>
    </location>
</feature>